<feature type="domain" description="Baseplate J-like C-terminal" evidence="4">
    <location>
        <begin position="262"/>
        <end position="347"/>
    </location>
</feature>
<comment type="similarity">
    <text evidence="1">Belongs to the Mu gp47/PBSX XkdT family.</text>
</comment>
<dbReference type="Pfam" id="PF26079">
    <property type="entry name" value="Baseplate_J_C"/>
    <property type="match status" value="1"/>
</dbReference>
<gene>
    <name evidence="5" type="ORF">CAGA_24530</name>
</gene>
<comment type="caution">
    <text evidence="5">The sequence shown here is derived from an EMBL/GenBank/DDBJ whole genome shotgun (WGS) entry which is preliminary data.</text>
</comment>
<evidence type="ECO:0000313" key="5">
    <source>
        <dbReference type="EMBL" id="TGJ75428.1"/>
    </source>
</evidence>
<dbReference type="Proteomes" id="UP000297714">
    <property type="component" value="Unassembled WGS sequence"/>
</dbReference>
<protein>
    <submittedName>
        <fullName evidence="5">Baseplate J-like protein</fullName>
    </submittedName>
</protein>
<dbReference type="InterPro" id="IPR058530">
    <property type="entry name" value="Baseplate_J-like_C"/>
</dbReference>
<accession>A0A4Z0Y6A6</accession>
<dbReference type="RefSeq" id="WP_135661151.1">
    <property type="nucleotide sequence ID" value="NZ_JAJUFJ010000005.1"/>
</dbReference>
<evidence type="ECO:0000313" key="6">
    <source>
        <dbReference type="Proteomes" id="UP000297714"/>
    </source>
</evidence>
<evidence type="ECO:0000259" key="2">
    <source>
        <dbReference type="Pfam" id="PF04865"/>
    </source>
</evidence>
<evidence type="ECO:0000256" key="1">
    <source>
        <dbReference type="ARBA" id="ARBA00038087"/>
    </source>
</evidence>
<dbReference type="AlphaFoldDB" id="A0A4Z0Y6A6"/>
<reference evidence="5 6" key="1">
    <citation type="submission" date="2019-04" db="EMBL/GenBank/DDBJ databases">
        <authorList>
            <person name="Poehlein A."/>
            <person name="Bengelsdorf F.R."/>
            <person name="Duerre P."/>
            <person name="Daniel R."/>
        </authorList>
    </citation>
    <scope>NUCLEOTIDE SEQUENCE [LARGE SCALE GENOMIC DNA]</scope>
    <source>
        <strain evidence="5 6">BS-1</strain>
    </source>
</reference>
<feature type="domain" description="Baseplate protein J-like barrel" evidence="2">
    <location>
        <begin position="85"/>
        <end position="164"/>
    </location>
</feature>
<dbReference type="PANTHER" id="PTHR37829">
    <property type="entry name" value="PHAGE-LIKE ELEMENT PBSX PROTEIN XKDT"/>
    <property type="match status" value="1"/>
</dbReference>
<dbReference type="OrthoDB" id="2554267at2"/>
<dbReference type="InterPro" id="IPR058531">
    <property type="entry name" value="Baseplate_J_M"/>
</dbReference>
<evidence type="ECO:0000259" key="4">
    <source>
        <dbReference type="Pfam" id="PF26079"/>
    </source>
</evidence>
<name>A0A4Z0Y6A6_9FIRM</name>
<dbReference type="InterPro" id="IPR006949">
    <property type="entry name" value="Barrel_Baseplate_J-like"/>
</dbReference>
<proteinExistence type="inferred from homology"/>
<dbReference type="EMBL" id="SRMQ01000018">
    <property type="protein sequence ID" value="TGJ75428.1"/>
    <property type="molecule type" value="Genomic_DNA"/>
</dbReference>
<dbReference type="Pfam" id="PF04865">
    <property type="entry name" value="Baseplate_J"/>
    <property type="match status" value="1"/>
</dbReference>
<dbReference type="Pfam" id="PF26078">
    <property type="entry name" value="Baseplate_J_M"/>
    <property type="match status" value="1"/>
</dbReference>
<organism evidence="5 6">
    <name type="scientific">Caproiciproducens galactitolivorans</name>
    <dbReference type="NCBI Taxonomy" id="642589"/>
    <lineage>
        <taxon>Bacteria</taxon>
        <taxon>Bacillati</taxon>
        <taxon>Bacillota</taxon>
        <taxon>Clostridia</taxon>
        <taxon>Eubacteriales</taxon>
        <taxon>Acutalibacteraceae</taxon>
        <taxon>Caproiciproducens</taxon>
    </lineage>
</organism>
<feature type="domain" description="Baseplate J-like central" evidence="3">
    <location>
        <begin position="186"/>
        <end position="255"/>
    </location>
</feature>
<dbReference type="PANTHER" id="PTHR37829:SF3">
    <property type="entry name" value="PROTEIN JAYE-RELATED"/>
    <property type="match status" value="1"/>
</dbReference>
<dbReference type="InterPro" id="IPR052399">
    <property type="entry name" value="Phage_Baseplate_Assmbl_Protein"/>
</dbReference>
<sequence>MYEEITPESIKEEILSNITTVDTREGSYTNNLISPVALQIWKVYQGMNALLPIAYVDETSGEYIDKRAGEHGITRKPGTKAHAKLTFTGSDGTAIPAGTVFLTPDGLEYITSDDVTITEGSATATAAAAEVGEAYNVPAGSIVNQYNSISGLTSVTNVEAATGGTDPESDKSLVTRYYNYLQKPVTSGNTHHYEQWALEVNGVGAVKVTPLANGPGTVGVMIVGPEKQPVSAEVVSACAAHIEEQRPIGPLVIVESASALNIDVSVTVTTDTSTTAAQVQKDFSAKLDTYLKSIAFVKYQVLINQIIYILMGVDGVTDFSSLTVNGGAENITIAANQVPVLGTVVVN</sequence>
<evidence type="ECO:0000259" key="3">
    <source>
        <dbReference type="Pfam" id="PF26078"/>
    </source>
</evidence>
<keyword evidence="6" id="KW-1185">Reference proteome</keyword>